<feature type="signal peptide" evidence="11">
    <location>
        <begin position="1"/>
        <end position="23"/>
    </location>
</feature>
<reference evidence="14 15" key="1">
    <citation type="submission" date="2025-04" db="UniProtKB">
        <authorList>
            <consortium name="RefSeq"/>
        </authorList>
    </citation>
    <scope>IDENTIFICATION</scope>
</reference>
<keyword evidence="4 11" id="KW-0732">Signal</keyword>
<dbReference type="PROSITE" id="PS50853">
    <property type="entry name" value="FN3"/>
    <property type="match status" value="2"/>
</dbReference>
<organism evidence="13 15">
    <name type="scientific">Clupea harengus</name>
    <name type="common">Atlantic herring</name>
    <dbReference type="NCBI Taxonomy" id="7950"/>
    <lineage>
        <taxon>Eukaryota</taxon>
        <taxon>Metazoa</taxon>
        <taxon>Chordata</taxon>
        <taxon>Craniata</taxon>
        <taxon>Vertebrata</taxon>
        <taxon>Euteleostomi</taxon>
        <taxon>Actinopterygii</taxon>
        <taxon>Neopterygii</taxon>
        <taxon>Teleostei</taxon>
        <taxon>Clupei</taxon>
        <taxon>Clupeiformes</taxon>
        <taxon>Clupeoidei</taxon>
        <taxon>Clupeidae</taxon>
        <taxon>Clupea</taxon>
    </lineage>
</organism>
<dbReference type="PANTHER" id="PTHR48423:SF2">
    <property type="entry name" value="INTERLEUKIN-12 RECEPTOR SUBUNIT BETA-2"/>
    <property type="match status" value="1"/>
</dbReference>
<evidence type="ECO:0000256" key="3">
    <source>
        <dbReference type="ARBA" id="ARBA00022692"/>
    </source>
</evidence>
<sequence length="808" mass="90987">MCYAKTNAFFFLLYAVVIRNANSNCTAIPSLGRFVQVGANFTIFCINQGSCKGPRTGIFRDTVEKQLHQTENDTTIRHEVQGIMVNRTYTCKCEPVVCGVDIIVGYPPEVPQNLTCEQNGEFGNVSCTCKIGKETGLWTTSEFRVRTASHNSTTDVPVIHSGVNLATFYPGSDTRFVVSVRAFNKLGHSAAGEIDFTLSHIVRPTPPILDKVVCSSRHCRLLITNAGSCHILQVQHRQVRDQDQDPGHWSTQLFNRTHSNHNWNISISLEPFASHHFRARLKIRPHTGLWSQWRSFNQSRTGEEAPLKLDIWYIEKSSGSYILLWKKQNQSEARGIILGYTVLAEDTKTKETRSWNVTNTTFTNFTTQLCCHWVINISAFNSRGYSPPATIAILQEKEQRPQKVSHVSRSDGSVALSWQKPATAAAEAVIGYLVEWLLVDRPYKELQWRRLSRDQLSINITGLQPHECYKGAVYTLFKYGKGKAEFDISTQPKVPEKGPDVIRNLPLVNEDNTVEVSWMPVPRHQWRGCLRNYTLYVQGPEEKIAQYVVKTMRRKFRVSGLTPGQQYKVSMTAWTDAGQSPQGQFRLFTNKSRKEASSLLFRVLVTGFTVMSSLLLLLCLCHNSSLRQRFLTCCHLLPDMIPDPANSKWAKEFSGEKIEMALTLYLNESSMSEGEPDTLEVQEISNEGLIPGAVVGLSRSSSSSLQQDVCLSYNLTSPTTYLKSFSQESDQTQVSQNTEVTVDYISTHGMLSGESDREEEEEQPCLDGPTFLPCPLFDPLVSFGGKLTLDSVKIDCSDFLDEPFFLHC</sequence>
<name>A0A6P8G6P0_CLUHA</name>
<dbReference type="RefSeq" id="XP_031430944.1">
    <property type="nucleotide sequence ID" value="XM_031575084.2"/>
</dbReference>
<evidence type="ECO:0000313" key="14">
    <source>
        <dbReference type="RefSeq" id="XP_031430944.1"/>
    </source>
</evidence>
<dbReference type="GeneID" id="105913162"/>
<evidence type="ECO:0000259" key="12">
    <source>
        <dbReference type="PROSITE" id="PS50853"/>
    </source>
</evidence>
<evidence type="ECO:0000313" key="15">
    <source>
        <dbReference type="RefSeq" id="XP_031430945.1"/>
    </source>
</evidence>
<evidence type="ECO:0000256" key="1">
    <source>
        <dbReference type="ARBA" id="ARBA00004479"/>
    </source>
</evidence>
<dbReference type="Proteomes" id="UP000515152">
    <property type="component" value="Chromosome 10"/>
</dbReference>
<evidence type="ECO:0000256" key="4">
    <source>
        <dbReference type="ARBA" id="ARBA00022729"/>
    </source>
</evidence>
<keyword evidence="3 10" id="KW-0812">Transmembrane</keyword>
<proteinExistence type="inferred from homology"/>
<comment type="subcellular location">
    <subcellularLocation>
        <location evidence="1">Membrane</location>
        <topology evidence="1">Single-pass type I membrane protein</topology>
    </subcellularLocation>
</comment>
<protein>
    <submittedName>
        <fullName evidence="14 15">Interleukin-12 receptor subunit beta-2</fullName>
    </submittedName>
</protein>
<dbReference type="OrthoDB" id="10005435at2759"/>
<evidence type="ECO:0000256" key="10">
    <source>
        <dbReference type="SAM" id="Phobius"/>
    </source>
</evidence>
<dbReference type="Pfam" id="PF00041">
    <property type="entry name" value="fn3"/>
    <property type="match status" value="2"/>
</dbReference>
<dbReference type="InterPro" id="IPR013783">
    <property type="entry name" value="Ig-like_fold"/>
</dbReference>
<evidence type="ECO:0000256" key="7">
    <source>
        <dbReference type="ARBA" id="ARBA00023136"/>
    </source>
</evidence>
<evidence type="ECO:0000313" key="13">
    <source>
        <dbReference type="Proteomes" id="UP000515152"/>
    </source>
</evidence>
<keyword evidence="9" id="KW-0325">Glycoprotein</keyword>
<dbReference type="SUPFAM" id="SSF49265">
    <property type="entry name" value="Fibronectin type III"/>
    <property type="match status" value="3"/>
</dbReference>
<evidence type="ECO:0000256" key="6">
    <source>
        <dbReference type="ARBA" id="ARBA00022989"/>
    </source>
</evidence>
<feature type="transmembrane region" description="Helical" evidence="10">
    <location>
        <begin position="599"/>
        <end position="621"/>
    </location>
</feature>
<dbReference type="Gene3D" id="2.60.40.10">
    <property type="entry name" value="Immunoglobulins"/>
    <property type="match status" value="4"/>
</dbReference>
<keyword evidence="7 10" id="KW-0472">Membrane</keyword>
<feature type="domain" description="Fibronectin type-III" evidence="12">
    <location>
        <begin position="498"/>
        <end position="593"/>
    </location>
</feature>
<dbReference type="CDD" id="cd00063">
    <property type="entry name" value="FN3"/>
    <property type="match status" value="2"/>
</dbReference>
<dbReference type="GO" id="GO:0005886">
    <property type="term" value="C:plasma membrane"/>
    <property type="evidence" value="ECO:0007669"/>
    <property type="project" value="UniProtKB-ARBA"/>
</dbReference>
<comment type="similarity">
    <text evidence="2">Belongs to the type I cytokine receptor family. Type 2 subfamily.</text>
</comment>
<dbReference type="CTD" id="3595"/>
<evidence type="ECO:0000256" key="8">
    <source>
        <dbReference type="ARBA" id="ARBA00023170"/>
    </source>
</evidence>
<dbReference type="RefSeq" id="XP_031430945.1">
    <property type="nucleotide sequence ID" value="XM_031575085.2"/>
</dbReference>
<dbReference type="KEGG" id="char:105913162"/>
<accession>A0A6P8G6P0</accession>
<keyword evidence="13" id="KW-1185">Reference proteome</keyword>
<gene>
    <name evidence="14 15" type="primary">il12rb2</name>
</gene>
<evidence type="ECO:0000256" key="5">
    <source>
        <dbReference type="ARBA" id="ARBA00022737"/>
    </source>
</evidence>
<dbReference type="PANTHER" id="PTHR48423">
    <property type="entry name" value="INTERLEUKIN-27 RECEPTOR SUBUNIT ALPHA"/>
    <property type="match status" value="1"/>
</dbReference>
<keyword evidence="5" id="KW-0677">Repeat</keyword>
<dbReference type="AlphaFoldDB" id="A0A6P8G6P0"/>
<evidence type="ECO:0000256" key="2">
    <source>
        <dbReference type="ARBA" id="ARBA00008921"/>
    </source>
</evidence>
<keyword evidence="6 10" id="KW-1133">Transmembrane helix</keyword>
<feature type="chain" id="PRO_5044652891" evidence="11">
    <location>
        <begin position="24"/>
        <end position="808"/>
    </location>
</feature>
<keyword evidence="8 14" id="KW-0675">Receptor</keyword>
<dbReference type="SMART" id="SM00060">
    <property type="entry name" value="FN3"/>
    <property type="match status" value="4"/>
</dbReference>
<dbReference type="InterPro" id="IPR003961">
    <property type="entry name" value="FN3_dom"/>
</dbReference>
<dbReference type="InterPro" id="IPR036116">
    <property type="entry name" value="FN3_sf"/>
</dbReference>
<dbReference type="GeneTree" id="ENSGT00940000155776"/>
<evidence type="ECO:0000256" key="9">
    <source>
        <dbReference type="ARBA" id="ARBA00023180"/>
    </source>
</evidence>
<feature type="domain" description="Fibronectin type-III" evidence="12">
    <location>
        <begin position="400"/>
        <end position="497"/>
    </location>
</feature>
<dbReference type="InterPro" id="IPR052672">
    <property type="entry name" value="Type1_Cytokine_Rcpt_Type2"/>
</dbReference>
<evidence type="ECO:0000256" key="11">
    <source>
        <dbReference type="SAM" id="SignalP"/>
    </source>
</evidence>